<dbReference type="EMBL" id="CAMGYJ010000008">
    <property type="protein sequence ID" value="CAI0460080.1"/>
    <property type="molecule type" value="Genomic_DNA"/>
</dbReference>
<dbReference type="SUPFAM" id="SSF52200">
    <property type="entry name" value="Toll/Interleukin receptor TIR domain"/>
    <property type="match status" value="1"/>
</dbReference>
<dbReference type="PROSITE" id="PS50104">
    <property type="entry name" value="TIR"/>
    <property type="match status" value="1"/>
</dbReference>
<dbReference type="InterPro" id="IPR035897">
    <property type="entry name" value="Toll_tir_struct_dom_sf"/>
</dbReference>
<dbReference type="Pfam" id="PF01582">
    <property type="entry name" value="TIR"/>
    <property type="match status" value="1"/>
</dbReference>
<evidence type="ECO:0000313" key="4">
    <source>
        <dbReference type="Proteomes" id="UP001154282"/>
    </source>
</evidence>
<protein>
    <recommendedName>
        <fullName evidence="2">TIR domain-containing protein</fullName>
    </recommendedName>
</protein>
<gene>
    <name evidence="3" type="ORF">LITE_LOCUS34317</name>
</gene>
<reference evidence="3" key="1">
    <citation type="submission" date="2022-08" db="EMBL/GenBank/DDBJ databases">
        <authorList>
            <person name="Gutierrez-Valencia J."/>
        </authorList>
    </citation>
    <scope>NUCLEOTIDE SEQUENCE</scope>
</reference>
<feature type="domain" description="TIR" evidence="2">
    <location>
        <begin position="13"/>
        <end position="105"/>
    </location>
</feature>
<evidence type="ECO:0000313" key="3">
    <source>
        <dbReference type="EMBL" id="CAI0460080.1"/>
    </source>
</evidence>
<evidence type="ECO:0000256" key="1">
    <source>
        <dbReference type="ARBA" id="ARBA00023027"/>
    </source>
</evidence>
<keyword evidence="1" id="KW-0520">NAD</keyword>
<sequence>MTNPTPSQSSWRSKHDIFISFRGVDVRNTFVDHMCATLRRKRIKSFRDSDVEDLGRGENVEEGILRATGGSSSYVVALTRNCGSSVWCSDELVKKMHCGRRKTAT</sequence>
<evidence type="ECO:0000259" key="2">
    <source>
        <dbReference type="PROSITE" id="PS50104"/>
    </source>
</evidence>
<keyword evidence="4" id="KW-1185">Reference proteome</keyword>
<accession>A0AAV0NNP9</accession>
<dbReference type="Proteomes" id="UP001154282">
    <property type="component" value="Unassembled WGS sequence"/>
</dbReference>
<name>A0AAV0NNP9_9ROSI</name>
<dbReference type="GO" id="GO:0007165">
    <property type="term" value="P:signal transduction"/>
    <property type="evidence" value="ECO:0007669"/>
    <property type="project" value="InterPro"/>
</dbReference>
<dbReference type="AlphaFoldDB" id="A0AAV0NNP9"/>
<dbReference type="PANTHER" id="PTHR32009:SF100">
    <property type="entry name" value="TOLL-INTERLEUKIN-RESISTANCE (TIR) DOMAIN FAMILY PROTEIN"/>
    <property type="match status" value="1"/>
</dbReference>
<dbReference type="Gene3D" id="3.40.50.10140">
    <property type="entry name" value="Toll/interleukin-1 receptor homology (TIR) domain"/>
    <property type="match status" value="1"/>
</dbReference>
<dbReference type="InterPro" id="IPR000157">
    <property type="entry name" value="TIR_dom"/>
</dbReference>
<proteinExistence type="predicted"/>
<dbReference type="PANTHER" id="PTHR32009">
    <property type="entry name" value="TMV RESISTANCE PROTEIN N-LIKE"/>
    <property type="match status" value="1"/>
</dbReference>
<comment type="caution">
    <text evidence="3">The sequence shown here is derived from an EMBL/GenBank/DDBJ whole genome shotgun (WGS) entry which is preliminary data.</text>
</comment>
<organism evidence="3 4">
    <name type="scientific">Linum tenue</name>
    <dbReference type="NCBI Taxonomy" id="586396"/>
    <lineage>
        <taxon>Eukaryota</taxon>
        <taxon>Viridiplantae</taxon>
        <taxon>Streptophyta</taxon>
        <taxon>Embryophyta</taxon>
        <taxon>Tracheophyta</taxon>
        <taxon>Spermatophyta</taxon>
        <taxon>Magnoliopsida</taxon>
        <taxon>eudicotyledons</taxon>
        <taxon>Gunneridae</taxon>
        <taxon>Pentapetalae</taxon>
        <taxon>rosids</taxon>
        <taxon>fabids</taxon>
        <taxon>Malpighiales</taxon>
        <taxon>Linaceae</taxon>
        <taxon>Linum</taxon>
    </lineage>
</organism>